<evidence type="ECO:0000313" key="10">
    <source>
        <dbReference type="Proteomes" id="UP001147747"/>
    </source>
</evidence>
<comment type="caution">
    <text evidence="9">The sequence shown here is derived from an EMBL/GenBank/DDBJ whole genome shotgun (WGS) entry which is preliminary data.</text>
</comment>
<feature type="compositionally biased region" description="Low complexity" evidence="7">
    <location>
        <begin position="235"/>
        <end position="244"/>
    </location>
</feature>
<dbReference type="GO" id="GO:0005634">
    <property type="term" value="C:nucleus"/>
    <property type="evidence" value="ECO:0007669"/>
    <property type="project" value="UniProtKB-SubCell"/>
</dbReference>
<dbReference type="GO" id="GO:0000977">
    <property type="term" value="F:RNA polymerase II transcription regulatory region sequence-specific DNA binding"/>
    <property type="evidence" value="ECO:0007669"/>
    <property type="project" value="TreeGrafter"/>
</dbReference>
<keyword evidence="4" id="KW-0804">Transcription</keyword>
<evidence type="ECO:0000256" key="4">
    <source>
        <dbReference type="ARBA" id="ARBA00023163"/>
    </source>
</evidence>
<feature type="region of interest" description="Disordered" evidence="7">
    <location>
        <begin position="196"/>
        <end position="257"/>
    </location>
</feature>
<evidence type="ECO:0000256" key="5">
    <source>
        <dbReference type="ARBA" id="ARBA00023242"/>
    </source>
</evidence>
<keyword evidence="3" id="KW-0238">DNA-binding</keyword>
<feature type="domain" description="BZIP" evidence="8">
    <location>
        <begin position="254"/>
        <end position="317"/>
    </location>
</feature>
<dbReference type="SMART" id="SM00338">
    <property type="entry name" value="BRLZ"/>
    <property type="match status" value="1"/>
</dbReference>
<dbReference type="InterPro" id="IPR004827">
    <property type="entry name" value="bZIP"/>
</dbReference>
<gene>
    <name evidence="9" type="ORF">N7509_006114</name>
</gene>
<comment type="subcellular location">
    <subcellularLocation>
        <location evidence="1">Nucleus</location>
    </subcellularLocation>
</comment>
<dbReference type="GeneID" id="81369731"/>
<keyword evidence="10" id="KW-1185">Reference proteome</keyword>
<reference evidence="9" key="2">
    <citation type="journal article" date="2023" name="IMA Fungus">
        <title>Comparative genomic study of the Penicillium genus elucidates a diverse pangenome and 15 lateral gene transfer events.</title>
        <authorList>
            <person name="Petersen C."/>
            <person name="Sorensen T."/>
            <person name="Nielsen M.R."/>
            <person name="Sondergaard T.E."/>
            <person name="Sorensen J.L."/>
            <person name="Fitzpatrick D.A."/>
            <person name="Frisvad J.C."/>
            <person name="Nielsen K.L."/>
        </authorList>
    </citation>
    <scope>NUCLEOTIDE SEQUENCE</scope>
    <source>
        <strain evidence="9">IBT 29677</strain>
    </source>
</reference>
<sequence length="319" mass="34739">MSLEGISQSASGMAAMTGAVPGQTRRPEAVSIHAPDLYLTRNRRPPFLPQDTFLGHSAPGPLRPVDTISSWRPALAPALQPFSRQWPSSGSPLNRSPSSSLQESDSLPRPNSSLYLQQPHFYSLSSAPPSIPTTAPFSQPFNATFAQESDLWTQSHLSFANTDWNIVSADHSVPYPDIDVAVNNLGYGMTPTFTSISDSASNDPQSFAPSPLVPSPPNSLDGQSHHSPVSQIPGSASTSSPPTSQGDEVLGRVSSSRVEKRRLNTLAARRCRQRRADRMQTLEDELESVKRERDELRLRVSKMEGETEALKGLLTRKSK</sequence>
<dbReference type="PANTHER" id="PTHR13044:SF38">
    <property type="entry name" value="BZIP DOMAIN-CONTAINING PROTEIN"/>
    <property type="match status" value="1"/>
</dbReference>
<organism evidence="9 10">
    <name type="scientific">Penicillium cosmopolitanum</name>
    <dbReference type="NCBI Taxonomy" id="1131564"/>
    <lineage>
        <taxon>Eukaryota</taxon>
        <taxon>Fungi</taxon>
        <taxon>Dikarya</taxon>
        <taxon>Ascomycota</taxon>
        <taxon>Pezizomycotina</taxon>
        <taxon>Eurotiomycetes</taxon>
        <taxon>Eurotiomycetidae</taxon>
        <taxon>Eurotiales</taxon>
        <taxon>Aspergillaceae</taxon>
        <taxon>Penicillium</taxon>
    </lineage>
</organism>
<dbReference type="PROSITE" id="PS50217">
    <property type="entry name" value="BZIP"/>
    <property type="match status" value="1"/>
</dbReference>
<feature type="coiled-coil region" evidence="6">
    <location>
        <begin position="272"/>
        <end position="306"/>
    </location>
</feature>
<dbReference type="Pfam" id="PF07716">
    <property type="entry name" value="bZIP_2"/>
    <property type="match status" value="1"/>
</dbReference>
<proteinExistence type="predicted"/>
<evidence type="ECO:0000256" key="7">
    <source>
        <dbReference type="SAM" id="MobiDB-lite"/>
    </source>
</evidence>
<feature type="region of interest" description="Disordered" evidence="7">
    <location>
        <begin position="82"/>
        <end position="112"/>
    </location>
</feature>
<accession>A0A9W9W3N2</accession>
<keyword evidence="2" id="KW-0805">Transcription regulation</keyword>
<feature type="region of interest" description="Disordered" evidence="7">
    <location>
        <begin position="1"/>
        <end position="43"/>
    </location>
</feature>
<dbReference type="Proteomes" id="UP001147747">
    <property type="component" value="Unassembled WGS sequence"/>
</dbReference>
<dbReference type="OrthoDB" id="2257100at2759"/>
<dbReference type="GO" id="GO:0001228">
    <property type="term" value="F:DNA-binding transcription activator activity, RNA polymerase II-specific"/>
    <property type="evidence" value="ECO:0007669"/>
    <property type="project" value="TreeGrafter"/>
</dbReference>
<feature type="compositionally biased region" description="Low complexity" evidence="7">
    <location>
        <begin position="87"/>
        <end position="108"/>
    </location>
</feature>
<dbReference type="SUPFAM" id="SSF57959">
    <property type="entry name" value="Leucine zipper domain"/>
    <property type="match status" value="1"/>
</dbReference>
<evidence type="ECO:0000256" key="2">
    <source>
        <dbReference type="ARBA" id="ARBA00023015"/>
    </source>
</evidence>
<name>A0A9W9W3N2_9EURO</name>
<dbReference type="InterPro" id="IPR046347">
    <property type="entry name" value="bZIP_sf"/>
</dbReference>
<evidence type="ECO:0000313" key="9">
    <source>
        <dbReference type="EMBL" id="KAJ5398001.1"/>
    </source>
</evidence>
<reference evidence="9" key="1">
    <citation type="submission" date="2022-12" db="EMBL/GenBank/DDBJ databases">
        <authorList>
            <person name="Petersen C."/>
        </authorList>
    </citation>
    <scope>NUCLEOTIDE SEQUENCE</scope>
    <source>
        <strain evidence="9">IBT 29677</strain>
    </source>
</reference>
<dbReference type="Gene3D" id="1.20.5.170">
    <property type="match status" value="1"/>
</dbReference>
<dbReference type="PANTHER" id="PTHR13044">
    <property type="entry name" value="ACTIVATING TRANSCRIPTION FACTOR ATF 4/5"/>
    <property type="match status" value="1"/>
</dbReference>
<dbReference type="AlphaFoldDB" id="A0A9W9W3N2"/>
<feature type="compositionally biased region" description="Polar residues" evidence="7">
    <location>
        <begin position="1"/>
        <end position="11"/>
    </location>
</feature>
<dbReference type="RefSeq" id="XP_056490053.1">
    <property type="nucleotide sequence ID" value="XM_056630751.1"/>
</dbReference>
<feature type="compositionally biased region" description="Polar residues" evidence="7">
    <location>
        <begin position="220"/>
        <end position="234"/>
    </location>
</feature>
<protein>
    <recommendedName>
        <fullName evidence="8">BZIP domain-containing protein</fullName>
    </recommendedName>
</protein>
<evidence type="ECO:0000256" key="6">
    <source>
        <dbReference type="SAM" id="Coils"/>
    </source>
</evidence>
<keyword evidence="6" id="KW-0175">Coiled coil</keyword>
<dbReference type="EMBL" id="JAPZBU010000006">
    <property type="protein sequence ID" value="KAJ5398001.1"/>
    <property type="molecule type" value="Genomic_DNA"/>
</dbReference>
<feature type="compositionally biased region" description="Polar residues" evidence="7">
    <location>
        <begin position="196"/>
        <end position="205"/>
    </location>
</feature>
<evidence type="ECO:0000256" key="3">
    <source>
        <dbReference type="ARBA" id="ARBA00023125"/>
    </source>
</evidence>
<evidence type="ECO:0000256" key="1">
    <source>
        <dbReference type="ARBA" id="ARBA00004123"/>
    </source>
</evidence>
<evidence type="ECO:0000259" key="8">
    <source>
        <dbReference type="PROSITE" id="PS50217"/>
    </source>
</evidence>
<keyword evidence="5" id="KW-0539">Nucleus</keyword>